<reference evidence="2 3" key="1">
    <citation type="submission" date="2018-02" db="EMBL/GenBank/DDBJ databases">
        <title>Sphingobacterium KA21.</title>
        <authorList>
            <person name="Vasarhelyi B.M."/>
            <person name="Deshmukh S."/>
            <person name="Balint B."/>
            <person name="Kukolya J."/>
        </authorList>
    </citation>
    <scope>NUCLEOTIDE SEQUENCE [LARGE SCALE GENOMIC DNA]</scope>
    <source>
        <strain evidence="2 3">Ka21</strain>
    </source>
</reference>
<accession>A0ABR9TAG9</accession>
<keyword evidence="1" id="KW-0472">Membrane</keyword>
<dbReference type="Pfam" id="PF15869">
    <property type="entry name" value="TolB_like"/>
    <property type="match status" value="1"/>
</dbReference>
<gene>
    <name evidence="2" type="ORF">C4F40_16515</name>
</gene>
<protein>
    <recommendedName>
        <fullName evidence="4">TolB-like 6-blade propeller-like</fullName>
    </recommendedName>
</protein>
<keyword evidence="3" id="KW-1185">Reference proteome</keyword>
<keyword evidence="1" id="KW-0812">Transmembrane</keyword>
<feature type="transmembrane region" description="Helical" evidence="1">
    <location>
        <begin position="21"/>
        <end position="37"/>
    </location>
</feature>
<name>A0ABR9TAG9_9SPHI</name>
<evidence type="ECO:0000256" key="1">
    <source>
        <dbReference type="SAM" id="Phobius"/>
    </source>
</evidence>
<comment type="caution">
    <text evidence="2">The sequence shown here is derived from an EMBL/GenBank/DDBJ whole genome shotgun (WGS) entry which is preliminary data.</text>
</comment>
<evidence type="ECO:0008006" key="4">
    <source>
        <dbReference type="Google" id="ProtNLM"/>
    </source>
</evidence>
<proteinExistence type="predicted"/>
<dbReference type="Proteomes" id="UP000618319">
    <property type="component" value="Unassembled WGS sequence"/>
</dbReference>
<evidence type="ECO:0000313" key="3">
    <source>
        <dbReference type="Proteomes" id="UP000618319"/>
    </source>
</evidence>
<sequence length="365" mass="41658">MSKELFYKDTQLLKFIRTMNNLLYLKICLVTIIFFLSCNKQTENTQKILENAKLLHTNEIDVDFLLGRPNQITIGDNRLVITDNIDEKALAFYDIKSGTFIGRRIGIGQGPNEVIPPLLLPRSSESEVLSIIQRQNGRYTEHNIPNLAKENFVPNRSLEFENIDRLTQTNSGFIVSGPYEEGSIRILDRVGGIIKSQNIYPHYINDLNQPADRYVYGQGHIAYNRKNDVLAFASYFTGEASFYKLVGDSLEILKNFDFSLPSELRNRIAHSTGSASLKDSDMEYFSDIYSTSNHFYLLYTGIAMKDKNSASNSYIFKFSKEGQLLDTYKTDKKIISFCVQDDDSKGYGVALSEDMDYILVEMMNI</sequence>
<organism evidence="2 3">
    <name type="scientific">Sphingobacterium pedocola</name>
    <dbReference type="NCBI Taxonomy" id="2082722"/>
    <lineage>
        <taxon>Bacteria</taxon>
        <taxon>Pseudomonadati</taxon>
        <taxon>Bacteroidota</taxon>
        <taxon>Sphingobacteriia</taxon>
        <taxon>Sphingobacteriales</taxon>
        <taxon>Sphingobacteriaceae</taxon>
        <taxon>Sphingobacterium</taxon>
    </lineage>
</organism>
<dbReference type="EMBL" id="PSKQ01000023">
    <property type="protein sequence ID" value="MBE8722330.1"/>
    <property type="molecule type" value="Genomic_DNA"/>
</dbReference>
<keyword evidence="1" id="KW-1133">Transmembrane helix</keyword>
<evidence type="ECO:0000313" key="2">
    <source>
        <dbReference type="EMBL" id="MBE8722330.1"/>
    </source>
</evidence>